<dbReference type="RefSeq" id="WP_097061813.1">
    <property type="nucleotide sequence ID" value="NZ_BMLC01000001.1"/>
</dbReference>
<keyword evidence="3" id="KW-1185">Reference proteome</keyword>
<accession>A0A2C9A2I4</accession>
<evidence type="ECO:0000259" key="1">
    <source>
        <dbReference type="Pfam" id="PF09407"/>
    </source>
</evidence>
<dbReference type="EMBL" id="OCST01000006">
    <property type="protein sequence ID" value="SOE73524.1"/>
    <property type="molecule type" value="Genomic_DNA"/>
</dbReference>
<proteinExistence type="predicted"/>
<sequence length="186" mass="20254">MPPRLPPVLSGADLPAAELWAAKLDGELFLVGDCFAPVDEIVQATHRARAVHSVGAPATGVDSRLIAEQRSAAWIWGALDVAPIHQQLCVVSNSRAGRDLPRTVSVREVVIRGSEIAMVGGLRVTTPLRTIIDLARFSEAFEFADVRTVSRLMRQSGISLEQCEADINGRRNLPGKRRALQRLSRC</sequence>
<dbReference type="AlphaFoldDB" id="A0A2C9A2I4"/>
<evidence type="ECO:0000313" key="2">
    <source>
        <dbReference type="EMBL" id="SOE73524.1"/>
    </source>
</evidence>
<dbReference type="Proteomes" id="UP000219440">
    <property type="component" value="Unassembled WGS sequence"/>
</dbReference>
<dbReference type="InterPro" id="IPR018547">
    <property type="entry name" value="AbiEi_C"/>
</dbReference>
<name>A0A2C9A2I4_9MICO</name>
<dbReference type="OrthoDB" id="4802815at2"/>
<gene>
    <name evidence="2" type="ORF">SAMN06296378_2751</name>
</gene>
<reference evidence="2 3" key="1">
    <citation type="submission" date="2017-09" db="EMBL/GenBank/DDBJ databases">
        <authorList>
            <person name="Ehlers B."/>
            <person name="Leendertz F.H."/>
        </authorList>
    </citation>
    <scope>NUCLEOTIDE SEQUENCE [LARGE SCALE GENOMIC DNA]</scope>
    <source>
        <strain evidence="2 3">CGMCC 1.05381</strain>
    </source>
</reference>
<evidence type="ECO:0000313" key="3">
    <source>
        <dbReference type="Proteomes" id="UP000219440"/>
    </source>
</evidence>
<protein>
    <submittedName>
        <fullName evidence="2">Transcriptional regulator, AbiEi antitoxin, Type IV TA system</fullName>
    </submittedName>
</protein>
<feature type="domain" description="AbiEi antitoxin C-terminal" evidence="1">
    <location>
        <begin position="67"/>
        <end position="147"/>
    </location>
</feature>
<organism evidence="2 3">
    <name type="scientific">Salinibacterium xinjiangense</name>
    <dbReference type="NCBI Taxonomy" id="386302"/>
    <lineage>
        <taxon>Bacteria</taxon>
        <taxon>Bacillati</taxon>
        <taxon>Actinomycetota</taxon>
        <taxon>Actinomycetes</taxon>
        <taxon>Micrococcales</taxon>
        <taxon>Microbacteriaceae</taxon>
        <taxon>Salinibacterium</taxon>
    </lineage>
</organism>
<dbReference type="Pfam" id="PF09407">
    <property type="entry name" value="AbiEi_1"/>
    <property type="match status" value="1"/>
</dbReference>